<keyword evidence="7" id="KW-0460">Magnesium</keyword>
<dbReference type="GO" id="GO:0046872">
    <property type="term" value="F:metal ion binding"/>
    <property type="evidence" value="ECO:0007669"/>
    <property type="project" value="UniProtKB-KW"/>
</dbReference>
<dbReference type="Proteomes" id="UP000765509">
    <property type="component" value="Unassembled WGS sequence"/>
</dbReference>
<comment type="caution">
    <text evidence="17">The sequence shown here is derived from an EMBL/GenBank/DDBJ whole genome shotgun (WGS) entry which is preliminary data.</text>
</comment>
<evidence type="ECO:0000313" key="18">
    <source>
        <dbReference type="Proteomes" id="UP000765509"/>
    </source>
</evidence>
<dbReference type="PROSITE" id="PS50994">
    <property type="entry name" value="INTEGRASE"/>
    <property type="match status" value="1"/>
</dbReference>
<comment type="catalytic activity">
    <reaction evidence="13">
        <text>DNA(n) + a 2'-deoxyribonucleoside 5'-triphosphate = DNA(n+1) + diphosphate</text>
        <dbReference type="Rhea" id="RHEA:22508"/>
        <dbReference type="Rhea" id="RHEA-COMP:17339"/>
        <dbReference type="Rhea" id="RHEA-COMP:17340"/>
        <dbReference type="ChEBI" id="CHEBI:33019"/>
        <dbReference type="ChEBI" id="CHEBI:61560"/>
        <dbReference type="ChEBI" id="CHEBI:173112"/>
        <dbReference type="EC" id="2.7.7.49"/>
    </reaction>
</comment>
<dbReference type="GO" id="GO:0004519">
    <property type="term" value="F:endonuclease activity"/>
    <property type="evidence" value="ECO:0007669"/>
    <property type="project" value="UniProtKB-KW"/>
</dbReference>
<dbReference type="InterPro" id="IPR001584">
    <property type="entry name" value="Integrase_cat-core"/>
</dbReference>
<evidence type="ECO:0000256" key="5">
    <source>
        <dbReference type="ARBA" id="ARBA00022759"/>
    </source>
</evidence>
<reference evidence="17" key="1">
    <citation type="submission" date="2021-03" db="EMBL/GenBank/DDBJ databases">
        <title>Draft genome sequence of rust myrtle Austropuccinia psidii MF-1, a brazilian biotype.</title>
        <authorList>
            <person name="Quecine M.C."/>
            <person name="Pachon D.M.R."/>
            <person name="Bonatelli M.L."/>
            <person name="Correr F.H."/>
            <person name="Franceschini L.M."/>
            <person name="Leite T.F."/>
            <person name="Margarido G.R.A."/>
            <person name="Almeida C.A."/>
            <person name="Ferrarezi J.A."/>
            <person name="Labate C.A."/>
        </authorList>
    </citation>
    <scope>NUCLEOTIDE SEQUENCE</scope>
    <source>
        <strain evidence="17">MF-1</strain>
    </source>
</reference>
<dbReference type="GO" id="GO:0016787">
    <property type="term" value="F:hydrolase activity"/>
    <property type="evidence" value="ECO:0007669"/>
    <property type="project" value="UniProtKB-KW"/>
</dbReference>
<keyword evidence="11" id="KW-0808">Transferase</keyword>
<keyword evidence="3" id="KW-0540">Nuclease</keyword>
<proteinExistence type="predicted"/>
<dbReference type="Pfam" id="PF25597">
    <property type="entry name" value="SH3_retrovirus"/>
    <property type="match status" value="1"/>
</dbReference>
<evidence type="ECO:0000256" key="2">
    <source>
        <dbReference type="ARBA" id="ARBA00022695"/>
    </source>
</evidence>
<protein>
    <recommendedName>
        <fullName evidence="16">Integrase catalytic domain-containing protein</fullName>
    </recommendedName>
</protein>
<evidence type="ECO:0000256" key="10">
    <source>
        <dbReference type="ARBA" id="ARBA00022918"/>
    </source>
</evidence>
<name>A0A9Q3K1N9_9BASI</name>
<dbReference type="GO" id="GO:0003964">
    <property type="term" value="F:RNA-directed DNA polymerase activity"/>
    <property type="evidence" value="ECO:0007669"/>
    <property type="project" value="UniProtKB-KW"/>
</dbReference>
<dbReference type="EMBL" id="AVOT02088582">
    <property type="protein sequence ID" value="MBW0571667.1"/>
    <property type="molecule type" value="Genomic_DNA"/>
</dbReference>
<feature type="region of interest" description="Disordered" evidence="15">
    <location>
        <begin position="346"/>
        <end position="367"/>
    </location>
</feature>
<dbReference type="SUPFAM" id="SSF53098">
    <property type="entry name" value="Ribonuclease H-like"/>
    <property type="match status" value="1"/>
</dbReference>
<evidence type="ECO:0000256" key="3">
    <source>
        <dbReference type="ARBA" id="ARBA00022722"/>
    </source>
</evidence>
<evidence type="ECO:0000256" key="12">
    <source>
        <dbReference type="ARBA" id="ARBA00023172"/>
    </source>
</evidence>
<keyword evidence="10" id="KW-0695">RNA-directed DNA polymerase</keyword>
<keyword evidence="2" id="KW-0548">Nucleotidyltransferase</keyword>
<dbReference type="GO" id="GO:0006310">
    <property type="term" value="P:DNA recombination"/>
    <property type="evidence" value="ECO:0007669"/>
    <property type="project" value="UniProtKB-KW"/>
</dbReference>
<dbReference type="GO" id="GO:0003887">
    <property type="term" value="F:DNA-directed DNA polymerase activity"/>
    <property type="evidence" value="ECO:0007669"/>
    <property type="project" value="UniProtKB-KW"/>
</dbReference>
<dbReference type="GO" id="GO:0032196">
    <property type="term" value="P:transposition"/>
    <property type="evidence" value="ECO:0007669"/>
    <property type="project" value="UniProtKB-KW"/>
</dbReference>
<keyword evidence="1" id="KW-0815">Transposition</keyword>
<dbReference type="Gene3D" id="3.30.420.10">
    <property type="entry name" value="Ribonuclease H-like superfamily/Ribonuclease H"/>
    <property type="match status" value="1"/>
</dbReference>
<evidence type="ECO:0000256" key="1">
    <source>
        <dbReference type="ARBA" id="ARBA00022578"/>
    </source>
</evidence>
<keyword evidence="12" id="KW-0233">DNA recombination</keyword>
<keyword evidence="5" id="KW-0255">Endonuclease</keyword>
<dbReference type="InterPro" id="IPR036397">
    <property type="entry name" value="RNaseH_sf"/>
</dbReference>
<keyword evidence="8" id="KW-0694">RNA-binding</keyword>
<evidence type="ECO:0000256" key="11">
    <source>
        <dbReference type="ARBA" id="ARBA00022932"/>
    </source>
</evidence>
<evidence type="ECO:0000256" key="4">
    <source>
        <dbReference type="ARBA" id="ARBA00022723"/>
    </source>
</evidence>
<organism evidence="17 18">
    <name type="scientific">Austropuccinia psidii MF-1</name>
    <dbReference type="NCBI Taxonomy" id="1389203"/>
    <lineage>
        <taxon>Eukaryota</taxon>
        <taxon>Fungi</taxon>
        <taxon>Dikarya</taxon>
        <taxon>Basidiomycota</taxon>
        <taxon>Pucciniomycotina</taxon>
        <taxon>Pucciniomycetes</taxon>
        <taxon>Pucciniales</taxon>
        <taxon>Sphaerophragmiaceae</taxon>
        <taxon>Austropuccinia</taxon>
    </lineage>
</organism>
<evidence type="ECO:0000256" key="6">
    <source>
        <dbReference type="ARBA" id="ARBA00022801"/>
    </source>
</evidence>
<dbReference type="InterPro" id="IPR012337">
    <property type="entry name" value="RNaseH-like_sf"/>
</dbReference>
<dbReference type="InterPro" id="IPR039537">
    <property type="entry name" value="Retrotran_Ty1/copia-like"/>
</dbReference>
<dbReference type="GO" id="GO:0003723">
    <property type="term" value="F:RNA binding"/>
    <property type="evidence" value="ECO:0007669"/>
    <property type="project" value="UniProtKB-KW"/>
</dbReference>
<evidence type="ECO:0000256" key="13">
    <source>
        <dbReference type="ARBA" id="ARBA00048173"/>
    </source>
</evidence>
<sequence length="453" mass="51801">MRNQVVVDCGATHHMFNSPRFFPNSFKEIRSQVATGDAQRNLLACGIDTSFSLSSKEKVILQGEICDRLMYITYDFPQTLLTLGNSHLWHCRLGHPGRTVLRSLGLPDQEHSCLTCQTNKSHQLPFLHHFEPARYPLDTVHIDLVGPITSKSISGFQLLLTIVDQATSFKIVKFLKRKSDSFDQFVITKNYMENWHERKSKKLVSDRGGEFHNEKFKDLSNECGFIHTLSSPETPEHNRYAERANRTVLEKARCLMNHANLPNQYWAEEINTAAVIHNLKRQQDWKLAPPGQEGVLLGFENGDTAYQILRLSDLTVLVTRNVTFNEEIFPTVANGRTSSIWNVEEPTLEPETDPTSTLNDPVPVDQQQPENNVRLRIIGPRHPTLINSDVDPSHILPYSRRARAFVTTSDIAPRTYRLALQCEDRTKWMTAIESELSEMNKLKVWDIVKLKSN</sequence>
<comment type="catalytic activity">
    <reaction evidence="14">
        <text>DNA(n) + a 2'-deoxyribonucleoside 5'-triphosphate = DNA(n+1) + diphosphate</text>
        <dbReference type="Rhea" id="RHEA:22508"/>
        <dbReference type="Rhea" id="RHEA-COMP:17339"/>
        <dbReference type="Rhea" id="RHEA-COMP:17340"/>
        <dbReference type="ChEBI" id="CHEBI:33019"/>
        <dbReference type="ChEBI" id="CHEBI:61560"/>
        <dbReference type="ChEBI" id="CHEBI:173112"/>
        <dbReference type="EC" id="2.7.7.7"/>
    </reaction>
</comment>
<dbReference type="GO" id="GO:0005634">
    <property type="term" value="C:nucleus"/>
    <property type="evidence" value="ECO:0007669"/>
    <property type="project" value="UniProtKB-ARBA"/>
</dbReference>
<keyword evidence="11" id="KW-0239">DNA-directed DNA polymerase</keyword>
<dbReference type="PANTHER" id="PTHR42648">
    <property type="entry name" value="TRANSPOSASE, PUTATIVE-RELATED"/>
    <property type="match status" value="1"/>
</dbReference>
<dbReference type="OrthoDB" id="8014450at2759"/>
<feature type="domain" description="Integrase catalytic" evidence="16">
    <location>
        <begin position="132"/>
        <end position="298"/>
    </location>
</feature>
<evidence type="ECO:0000256" key="9">
    <source>
        <dbReference type="ARBA" id="ARBA00022908"/>
    </source>
</evidence>
<keyword evidence="4" id="KW-0479">Metal-binding</keyword>
<keyword evidence="18" id="KW-1185">Reference proteome</keyword>
<keyword evidence="6" id="KW-0378">Hydrolase</keyword>
<gene>
    <name evidence="17" type="ORF">O181_111382</name>
</gene>
<accession>A0A9Q3K1N9</accession>
<dbReference type="AlphaFoldDB" id="A0A9Q3K1N9"/>
<evidence type="ECO:0000259" key="16">
    <source>
        <dbReference type="PROSITE" id="PS50994"/>
    </source>
</evidence>
<dbReference type="PANTHER" id="PTHR42648:SF11">
    <property type="entry name" value="TRANSPOSON TY4-P GAG-POL POLYPROTEIN"/>
    <property type="match status" value="1"/>
</dbReference>
<evidence type="ECO:0000256" key="14">
    <source>
        <dbReference type="ARBA" id="ARBA00049244"/>
    </source>
</evidence>
<evidence type="ECO:0000256" key="7">
    <source>
        <dbReference type="ARBA" id="ARBA00022842"/>
    </source>
</evidence>
<keyword evidence="9" id="KW-0229">DNA integration</keyword>
<dbReference type="InterPro" id="IPR057670">
    <property type="entry name" value="SH3_retrovirus"/>
</dbReference>
<dbReference type="GO" id="GO:0015074">
    <property type="term" value="P:DNA integration"/>
    <property type="evidence" value="ECO:0007669"/>
    <property type="project" value="UniProtKB-KW"/>
</dbReference>
<evidence type="ECO:0000256" key="15">
    <source>
        <dbReference type="SAM" id="MobiDB-lite"/>
    </source>
</evidence>
<evidence type="ECO:0000313" key="17">
    <source>
        <dbReference type="EMBL" id="MBW0571667.1"/>
    </source>
</evidence>
<evidence type="ECO:0000256" key="8">
    <source>
        <dbReference type="ARBA" id="ARBA00022884"/>
    </source>
</evidence>